<dbReference type="EMBL" id="BARS01052720">
    <property type="protein sequence ID" value="GAG45047.1"/>
    <property type="molecule type" value="Genomic_DNA"/>
</dbReference>
<dbReference type="AlphaFoldDB" id="X0YCP4"/>
<organism evidence="1">
    <name type="scientific">marine sediment metagenome</name>
    <dbReference type="NCBI Taxonomy" id="412755"/>
    <lineage>
        <taxon>unclassified sequences</taxon>
        <taxon>metagenomes</taxon>
        <taxon>ecological metagenomes</taxon>
    </lineage>
</organism>
<protein>
    <recommendedName>
        <fullName evidence="2">Uroporphyrinogen decarboxylase (URO-D) domain-containing protein</fullName>
    </recommendedName>
</protein>
<feature type="non-terminal residue" evidence="1">
    <location>
        <position position="1"/>
    </location>
</feature>
<feature type="non-terminal residue" evidence="1">
    <location>
        <position position="230"/>
    </location>
</feature>
<evidence type="ECO:0000313" key="1">
    <source>
        <dbReference type="EMBL" id="GAG45047.1"/>
    </source>
</evidence>
<dbReference type="SUPFAM" id="SSF51726">
    <property type="entry name" value="UROD/MetE-like"/>
    <property type="match status" value="1"/>
</dbReference>
<evidence type="ECO:0008006" key="2">
    <source>
        <dbReference type="Google" id="ProtNLM"/>
    </source>
</evidence>
<sequence>ALTPRVASGVTAALGSGDYRFPGQDPGVSEYSQPQYVERERLTVEDYDEIINLGWSGFAEKHRERFTFFSPDQIIAWTQRQTEHYTRERETWDARGIPSLCGAIVQSPLMFLSTKRSLTAFTMDLHRIPDKVEAAMDAMVDGFIEGAIEAAGLTGIPGVFLVLERGGGFYYPLRIFERFEFPYMKKMTEAFAAEGLLTVMHFDQDWTLNLPYLRELPRKMCVVELDSTTD</sequence>
<name>X0YCP4_9ZZZZ</name>
<comment type="caution">
    <text evidence="1">The sequence shown here is derived from an EMBL/GenBank/DDBJ whole genome shotgun (WGS) entry which is preliminary data.</text>
</comment>
<dbReference type="Gene3D" id="3.20.20.210">
    <property type="match status" value="1"/>
</dbReference>
<dbReference type="InterPro" id="IPR038071">
    <property type="entry name" value="UROD/MetE-like_sf"/>
</dbReference>
<gene>
    <name evidence="1" type="ORF">S01H1_78342</name>
</gene>
<proteinExistence type="predicted"/>
<reference evidence="1" key="1">
    <citation type="journal article" date="2014" name="Front. Microbiol.">
        <title>High frequency of phylogenetically diverse reductive dehalogenase-homologous genes in deep subseafloor sedimentary metagenomes.</title>
        <authorList>
            <person name="Kawai M."/>
            <person name="Futagami T."/>
            <person name="Toyoda A."/>
            <person name="Takaki Y."/>
            <person name="Nishi S."/>
            <person name="Hori S."/>
            <person name="Arai W."/>
            <person name="Tsubouchi T."/>
            <person name="Morono Y."/>
            <person name="Uchiyama I."/>
            <person name="Ito T."/>
            <person name="Fujiyama A."/>
            <person name="Inagaki F."/>
            <person name="Takami H."/>
        </authorList>
    </citation>
    <scope>NUCLEOTIDE SEQUENCE</scope>
    <source>
        <strain evidence="1">Expedition CK06-06</strain>
    </source>
</reference>
<accession>X0YCP4</accession>